<name>A0AAW6YGV6_9STRE</name>
<dbReference type="AlphaFoldDB" id="A0AAW6YGV6"/>
<sequence length="61" mass="6862">NLDQIAAVVKEGNSVYYLKIDGSIYQVPIQLNEELPFLVPDTAVKLQVREDGQVEKMEVVD</sequence>
<reference evidence="1" key="1">
    <citation type="submission" date="2023-05" db="EMBL/GenBank/DDBJ databases">
        <title>Cataloging the Phylogenetic Diversity of Human Bladder Bacteria.</title>
        <authorList>
            <person name="Du J."/>
        </authorList>
    </citation>
    <scope>NUCLEOTIDE SEQUENCE</scope>
    <source>
        <strain evidence="1">UMB0765</strain>
    </source>
</reference>
<accession>A0AAW6YGV6</accession>
<dbReference type="EMBL" id="JASOPU010000435">
    <property type="protein sequence ID" value="MDK7294343.1"/>
    <property type="molecule type" value="Genomic_DNA"/>
</dbReference>
<gene>
    <name evidence="1" type="ORF">QP487_13075</name>
</gene>
<organism evidence="1 2">
    <name type="scientific">Streptococcus pasteurianus</name>
    <dbReference type="NCBI Taxonomy" id="197614"/>
    <lineage>
        <taxon>Bacteria</taxon>
        <taxon>Bacillati</taxon>
        <taxon>Bacillota</taxon>
        <taxon>Bacilli</taxon>
        <taxon>Lactobacillales</taxon>
        <taxon>Streptococcaceae</taxon>
        <taxon>Streptococcus</taxon>
    </lineage>
</organism>
<evidence type="ECO:0000313" key="1">
    <source>
        <dbReference type="EMBL" id="MDK7294343.1"/>
    </source>
</evidence>
<comment type="caution">
    <text evidence="1">The sequence shown here is derived from an EMBL/GenBank/DDBJ whole genome shotgun (WGS) entry which is preliminary data.</text>
</comment>
<protein>
    <submittedName>
        <fullName evidence="1">Uncharacterized protein</fullName>
    </submittedName>
</protein>
<evidence type="ECO:0000313" key="2">
    <source>
        <dbReference type="Proteomes" id="UP001237917"/>
    </source>
</evidence>
<dbReference type="Proteomes" id="UP001237917">
    <property type="component" value="Unassembled WGS sequence"/>
</dbReference>
<proteinExistence type="predicted"/>
<feature type="non-terminal residue" evidence="1">
    <location>
        <position position="1"/>
    </location>
</feature>